<dbReference type="EMBL" id="FPHF01000005">
    <property type="protein sequence ID" value="SFV50203.1"/>
    <property type="molecule type" value="Genomic_DNA"/>
</dbReference>
<proteinExistence type="predicted"/>
<accession>A0A1W1B9H5</accession>
<reference evidence="1" key="1">
    <citation type="submission" date="2016-10" db="EMBL/GenBank/DDBJ databases">
        <authorList>
            <person name="de Groot N.N."/>
        </authorList>
    </citation>
    <scope>NUCLEOTIDE SEQUENCE</scope>
</reference>
<evidence type="ECO:0000313" key="1">
    <source>
        <dbReference type="EMBL" id="SFV50203.1"/>
    </source>
</evidence>
<gene>
    <name evidence="1" type="ORF">MNB_SM-4-631</name>
</gene>
<protein>
    <submittedName>
        <fullName evidence="1">Uncharacterized protein</fullName>
    </submittedName>
</protein>
<dbReference type="AlphaFoldDB" id="A0A1W1B9H5"/>
<name>A0A1W1B9H5_9ZZZZ</name>
<sequence length="37" mass="4239">MSDKFSLLSLVSLLLKLESMVEEKGIINEYESPKEHT</sequence>
<organism evidence="1">
    <name type="scientific">hydrothermal vent metagenome</name>
    <dbReference type="NCBI Taxonomy" id="652676"/>
    <lineage>
        <taxon>unclassified sequences</taxon>
        <taxon>metagenomes</taxon>
        <taxon>ecological metagenomes</taxon>
    </lineage>
</organism>